<dbReference type="InterPro" id="IPR039008">
    <property type="entry name" value="IF_rod_dom"/>
</dbReference>
<dbReference type="PRINTS" id="PR01248">
    <property type="entry name" value="TYPE1KERATIN"/>
</dbReference>
<accession>A0AAE0QW39</accession>
<proteinExistence type="predicted"/>
<dbReference type="AlphaFoldDB" id="A0AAE0QW39"/>
<organism evidence="5 6">
    <name type="scientific">Hemibagrus guttatus</name>
    <dbReference type="NCBI Taxonomy" id="175788"/>
    <lineage>
        <taxon>Eukaryota</taxon>
        <taxon>Metazoa</taxon>
        <taxon>Chordata</taxon>
        <taxon>Craniata</taxon>
        <taxon>Vertebrata</taxon>
        <taxon>Euteleostomi</taxon>
        <taxon>Actinopterygii</taxon>
        <taxon>Neopterygii</taxon>
        <taxon>Teleostei</taxon>
        <taxon>Ostariophysi</taxon>
        <taxon>Siluriformes</taxon>
        <taxon>Bagridae</taxon>
        <taxon>Hemibagrus</taxon>
    </lineage>
</organism>
<evidence type="ECO:0000259" key="4">
    <source>
        <dbReference type="PROSITE" id="PS51842"/>
    </source>
</evidence>
<name>A0AAE0QW39_9TELE</name>
<dbReference type="Proteomes" id="UP001274896">
    <property type="component" value="Unassembled WGS sequence"/>
</dbReference>
<evidence type="ECO:0000256" key="3">
    <source>
        <dbReference type="SAM" id="Coils"/>
    </source>
</evidence>
<sequence>MPVLLRRSASFSNIAGANFQTFGLGMGLNSLDSSGQSAVFDFSTSQFAIFGNEKLAMQNLNSRLASYMEKVVFLERANLKLEQQIKEFYESKTSISRKDLSKYYVIMEDFQKQIISRAKENHQVLVNLDNVRSAASDFNLKYENERTMRLTVEADLAHLRSLLKEMKVATKNLQIQISGLKEELLFLKKSHEEEMHMVCSQKSDSVDVQVDCGPAVKLDKELVEMREQYEALILKNRKKIEEWFQSKIKTLNTGVLQSHTEIKTFQKAYSDLKKTYQSLEIEINGFHAQIQSMQKDLVQVSARYSEQISHLQVYIDQLQTDLRQITANMQQQAMEYQQLLDIKMRLELEIEEYRRLLEGELHEYRIQEIDTSKTTTMSETVVVETQEKEEEKHLHQKRVKIIMEELVDGVVVSTSVKEKLEDLPN</sequence>
<keyword evidence="6" id="KW-1185">Reference proteome</keyword>
<keyword evidence="2 3" id="KW-0175">Coiled coil</keyword>
<gene>
    <name evidence="5" type="ORF">QTP70_023320</name>
</gene>
<dbReference type="EMBL" id="JAUCMX010000010">
    <property type="protein sequence ID" value="KAK3533531.1"/>
    <property type="molecule type" value="Genomic_DNA"/>
</dbReference>
<comment type="caution">
    <text evidence="5">The sequence shown here is derived from an EMBL/GenBank/DDBJ whole genome shotgun (WGS) entry which is preliminary data.</text>
</comment>
<dbReference type="Gene3D" id="1.20.5.170">
    <property type="match status" value="1"/>
</dbReference>
<dbReference type="SUPFAM" id="SSF64593">
    <property type="entry name" value="Intermediate filament protein, coiled coil region"/>
    <property type="match status" value="2"/>
</dbReference>
<dbReference type="Gene3D" id="1.20.5.500">
    <property type="entry name" value="Single helix bin"/>
    <property type="match status" value="1"/>
</dbReference>
<dbReference type="GO" id="GO:0005882">
    <property type="term" value="C:intermediate filament"/>
    <property type="evidence" value="ECO:0007669"/>
    <property type="project" value="UniProtKB-KW"/>
</dbReference>
<evidence type="ECO:0000256" key="2">
    <source>
        <dbReference type="ARBA" id="ARBA00023054"/>
    </source>
</evidence>
<evidence type="ECO:0000313" key="5">
    <source>
        <dbReference type="EMBL" id="KAK3533531.1"/>
    </source>
</evidence>
<evidence type="ECO:0000256" key="1">
    <source>
        <dbReference type="ARBA" id="ARBA00022754"/>
    </source>
</evidence>
<dbReference type="SMART" id="SM01391">
    <property type="entry name" value="Filament"/>
    <property type="match status" value="1"/>
</dbReference>
<feature type="domain" description="IF rod" evidence="4">
    <location>
        <begin position="53"/>
        <end position="364"/>
    </location>
</feature>
<feature type="coiled-coil region" evidence="3">
    <location>
        <begin position="215"/>
        <end position="363"/>
    </location>
</feature>
<dbReference type="Pfam" id="PF00038">
    <property type="entry name" value="Filament"/>
    <property type="match status" value="1"/>
</dbReference>
<dbReference type="PANTHER" id="PTHR23239:SF180">
    <property type="entry name" value="KERATIN, TYPE I CYTOSKELETAL 17"/>
    <property type="match status" value="1"/>
</dbReference>
<evidence type="ECO:0000313" key="6">
    <source>
        <dbReference type="Proteomes" id="UP001274896"/>
    </source>
</evidence>
<feature type="coiled-coil region" evidence="3">
    <location>
        <begin position="57"/>
        <end position="84"/>
    </location>
</feature>
<dbReference type="PANTHER" id="PTHR23239">
    <property type="entry name" value="INTERMEDIATE FILAMENT"/>
    <property type="match status" value="1"/>
</dbReference>
<keyword evidence="1" id="KW-0403">Intermediate filament</keyword>
<dbReference type="Gene3D" id="1.20.5.1160">
    <property type="entry name" value="Vasodilator-stimulated phosphoprotein"/>
    <property type="match status" value="1"/>
</dbReference>
<dbReference type="PROSITE" id="PS51842">
    <property type="entry name" value="IF_ROD_2"/>
    <property type="match status" value="1"/>
</dbReference>
<dbReference type="GO" id="GO:0005198">
    <property type="term" value="F:structural molecule activity"/>
    <property type="evidence" value="ECO:0007669"/>
    <property type="project" value="InterPro"/>
</dbReference>
<reference evidence="5" key="1">
    <citation type="submission" date="2023-06" db="EMBL/GenBank/DDBJ databases">
        <title>Male Hemibagrus guttatus genome.</title>
        <authorList>
            <person name="Bian C."/>
        </authorList>
    </citation>
    <scope>NUCLEOTIDE SEQUENCE</scope>
    <source>
        <strain evidence="5">Male_cb2023</strain>
        <tissue evidence="5">Muscle</tissue>
    </source>
</reference>
<protein>
    <recommendedName>
        <fullName evidence="4">IF rod domain-containing protein</fullName>
    </recommendedName>
</protein>
<dbReference type="InterPro" id="IPR002957">
    <property type="entry name" value="Keratin_I"/>
</dbReference>